<name>J9DNB2_EDHAE</name>
<dbReference type="GO" id="GO:0032968">
    <property type="term" value="P:positive regulation of transcription elongation by RNA polymerase II"/>
    <property type="evidence" value="ECO:0007669"/>
    <property type="project" value="TreeGrafter"/>
</dbReference>
<dbReference type="Gene3D" id="3.40.50.11990">
    <property type="entry name" value="RNA polymerase II accessory factor, Cdc73 C-terminal domain"/>
    <property type="match status" value="1"/>
</dbReference>
<evidence type="ECO:0000256" key="1">
    <source>
        <dbReference type="ARBA" id="ARBA00004123"/>
    </source>
</evidence>
<dbReference type="OMA" id="ECEWALN"/>
<dbReference type="GO" id="GO:0016593">
    <property type="term" value="C:Cdc73/Paf1 complex"/>
    <property type="evidence" value="ECO:0007669"/>
    <property type="project" value="InterPro"/>
</dbReference>
<keyword evidence="3" id="KW-0804">Transcription</keyword>
<dbReference type="EMBL" id="AFBI03000025">
    <property type="protein sequence ID" value="EJW04025.1"/>
    <property type="molecule type" value="Genomic_DNA"/>
</dbReference>
<evidence type="ECO:0000256" key="4">
    <source>
        <dbReference type="ARBA" id="ARBA00023242"/>
    </source>
</evidence>
<dbReference type="GO" id="GO:0006368">
    <property type="term" value="P:transcription elongation by RNA polymerase II"/>
    <property type="evidence" value="ECO:0007669"/>
    <property type="project" value="InterPro"/>
</dbReference>
<feature type="domain" description="Cell division control protein 73 C-terminal" evidence="5">
    <location>
        <begin position="117"/>
        <end position="255"/>
    </location>
</feature>
<dbReference type="AlphaFoldDB" id="J9DNB2"/>
<dbReference type="HOGENOM" id="CLU_1030950_0_0_1"/>
<evidence type="ECO:0000256" key="3">
    <source>
        <dbReference type="ARBA" id="ARBA00023163"/>
    </source>
</evidence>
<keyword evidence="7" id="KW-1185">Reference proteome</keyword>
<dbReference type="InParanoid" id="J9DNB2"/>
<dbReference type="Proteomes" id="UP000003163">
    <property type="component" value="Unassembled WGS sequence"/>
</dbReference>
<dbReference type="Pfam" id="PF05179">
    <property type="entry name" value="CDC73_C"/>
    <property type="match status" value="1"/>
</dbReference>
<dbReference type="InterPro" id="IPR007852">
    <property type="entry name" value="Cdc73/Parafibromin"/>
</dbReference>
<dbReference type="InterPro" id="IPR038103">
    <property type="entry name" value="CDC73_C_sf"/>
</dbReference>
<comment type="subcellular location">
    <subcellularLocation>
        <location evidence="1">Nucleus</location>
    </subcellularLocation>
</comment>
<evidence type="ECO:0000256" key="2">
    <source>
        <dbReference type="ARBA" id="ARBA00010427"/>
    </source>
</evidence>
<dbReference type="OrthoDB" id="2186602at2759"/>
<sequence length="265" mass="31087">MNDFRLFQDDTKFETCVQKEKSVNFDCKLSKKYTFKCILFFAKNSRIPFSDYVEQCKRENIEPIDITDSEPILNELNYINIPKIDVIYPAYASSQNYAFLEKIDISEDITKVRLFNIIVPQSVTSNITLANIEDFLLKGLFVPADIEDTLGISDNVKFFNNLDNIKYRFNVVSDPSLFCKKDWDQTVCIFVDECEWALNMWGVTNLNEIFKEVPAFRVRLKSEKNDPCEKYDVRDFIIDKKTLHSVDVKLIWDAIKYKINHILKS</sequence>
<protein>
    <recommendedName>
        <fullName evidence="5">Cell division control protein 73 C-terminal domain-containing protein</fullName>
    </recommendedName>
</protein>
<evidence type="ECO:0000313" key="6">
    <source>
        <dbReference type="EMBL" id="EJW04025.1"/>
    </source>
</evidence>
<dbReference type="PANTHER" id="PTHR12466">
    <property type="entry name" value="CDC73 DOMAIN PROTEIN"/>
    <property type="match status" value="1"/>
</dbReference>
<accession>J9DNB2</accession>
<evidence type="ECO:0000313" key="7">
    <source>
        <dbReference type="Proteomes" id="UP000003163"/>
    </source>
</evidence>
<proteinExistence type="inferred from homology"/>
<keyword evidence="4" id="KW-0539">Nucleus</keyword>
<dbReference type="GO" id="GO:0000993">
    <property type="term" value="F:RNA polymerase II complex binding"/>
    <property type="evidence" value="ECO:0007669"/>
    <property type="project" value="TreeGrafter"/>
</dbReference>
<evidence type="ECO:0000259" key="5">
    <source>
        <dbReference type="Pfam" id="PF05179"/>
    </source>
</evidence>
<dbReference type="STRING" id="1003232.J9DNB2"/>
<organism evidence="6 7">
    <name type="scientific">Edhazardia aedis (strain USNM 41457)</name>
    <name type="common">Microsporidian parasite</name>
    <dbReference type="NCBI Taxonomy" id="1003232"/>
    <lineage>
        <taxon>Eukaryota</taxon>
        <taxon>Fungi</taxon>
        <taxon>Fungi incertae sedis</taxon>
        <taxon>Microsporidia</taxon>
        <taxon>Edhazardia</taxon>
    </lineage>
</organism>
<comment type="similarity">
    <text evidence="2">Belongs to the CDC73 family.</text>
</comment>
<comment type="caution">
    <text evidence="6">The sequence shown here is derived from an EMBL/GenBank/DDBJ whole genome shotgun (WGS) entry which is preliminary data.</text>
</comment>
<dbReference type="InterPro" id="IPR031336">
    <property type="entry name" value="CDC73_C"/>
</dbReference>
<reference evidence="7" key="2">
    <citation type="submission" date="2015-07" db="EMBL/GenBank/DDBJ databases">
        <title>Contrasting host-pathogen interactions and genome evolution in two generalist and specialist microsporidian pathogens of mosquitoes.</title>
        <authorList>
            <consortium name="The Broad Institute Genomics Platform"/>
            <consortium name="The Broad Institute Genome Sequencing Center for Infectious Disease"/>
            <person name="Cuomo C.A."/>
            <person name="Sanscrainte N.D."/>
            <person name="Goldberg J.M."/>
            <person name="Heiman D."/>
            <person name="Young S."/>
            <person name="Zeng Q."/>
            <person name="Becnel J.J."/>
            <person name="Birren B.W."/>
        </authorList>
    </citation>
    <scope>NUCLEOTIDE SEQUENCE [LARGE SCALE GENOMIC DNA]</scope>
    <source>
        <strain evidence="7">USNM 41457</strain>
    </source>
</reference>
<reference evidence="6 7" key="1">
    <citation type="submission" date="2011-08" db="EMBL/GenBank/DDBJ databases">
        <authorList>
            <person name="Liu Z.J."/>
            <person name="Shi F.L."/>
            <person name="Lu J.Q."/>
            <person name="Li M."/>
            <person name="Wang Z.L."/>
        </authorList>
    </citation>
    <scope>NUCLEOTIDE SEQUENCE [LARGE SCALE GENOMIC DNA]</scope>
    <source>
        <strain evidence="6 7">USNM 41457</strain>
    </source>
</reference>
<dbReference type="VEuPathDB" id="MicrosporidiaDB:EDEG_01659"/>
<dbReference type="PANTHER" id="PTHR12466:SF8">
    <property type="entry name" value="PARAFIBROMIN"/>
    <property type="match status" value="1"/>
</dbReference>
<gene>
    <name evidence="6" type="ORF">EDEG_01659</name>
</gene>